<proteinExistence type="predicted"/>
<dbReference type="HOGENOM" id="CLU_063447_1_1_10"/>
<reference evidence="2 3" key="1">
    <citation type="submission" date="2013-04" db="EMBL/GenBank/DDBJ databases">
        <title>The Genome Sequence of Parabacteroides goldsteinii DSM 19448.</title>
        <authorList>
            <consortium name="The Broad Institute Genomics Platform"/>
            <person name="Earl A."/>
            <person name="Ward D."/>
            <person name="Feldgarden M."/>
            <person name="Gevers D."/>
            <person name="Martens E."/>
            <person name="Sakamoto M."/>
            <person name="Benno Y."/>
            <person name="Song Y."/>
            <person name="Liu C."/>
            <person name="Lee J."/>
            <person name="Bolanos M."/>
            <person name="Vaisanen M.L."/>
            <person name="Finegold S.M."/>
            <person name="Walker B."/>
            <person name="Young S."/>
            <person name="Zeng Q."/>
            <person name="Gargeya S."/>
            <person name="Fitzgerald M."/>
            <person name="Haas B."/>
            <person name="Abouelleil A."/>
            <person name="Allen A.W."/>
            <person name="Alvarado L."/>
            <person name="Arachchi H.M."/>
            <person name="Berlin A.M."/>
            <person name="Chapman S.B."/>
            <person name="Gainer-Dewar J."/>
            <person name="Goldberg J."/>
            <person name="Griggs A."/>
            <person name="Gujja S."/>
            <person name="Hansen M."/>
            <person name="Howarth C."/>
            <person name="Imamovic A."/>
            <person name="Ireland A."/>
            <person name="Larimer J."/>
            <person name="McCowan C."/>
            <person name="Murphy C."/>
            <person name="Pearson M."/>
            <person name="Poon T.W."/>
            <person name="Priest M."/>
            <person name="Roberts A."/>
            <person name="Saif S."/>
            <person name="Shea T."/>
            <person name="Sisk P."/>
            <person name="Sykes S."/>
            <person name="Wortman J."/>
            <person name="Nusbaum C."/>
            <person name="Birren B."/>
        </authorList>
    </citation>
    <scope>NUCLEOTIDE SEQUENCE [LARGE SCALE GENOMIC DNA]</scope>
    <source>
        <strain evidence="2 3">DSM 19448</strain>
    </source>
</reference>
<dbReference type="AlphaFoldDB" id="A0A0F5ITA3"/>
<evidence type="ECO:0000256" key="1">
    <source>
        <dbReference type="SAM" id="MobiDB-lite"/>
    </source>
</evidence>
<organism evidence="2 3">
    <name type="scientific">Parabacteroides goldsteinii DSM 19448 = WAL 12034</name>
    <dbReference type="NCBI Taxonomy" id="927665"/>
    <lineage>
        <taxon>Bacteria</taxon>
        <taxon>Pseudomonadati</taxon>
        <taxon>Bacteroidota</taxon>
        <taxon>Bacteroidia</taxon>
        <taxon>Bacteroidales</taxon>
        <taxon>Tannerellaceae</taxon>
        <taxon>Parabacteroides</taxon>
    </lineage>
</organism>
<dbReference type="PATRIC" id="fig|927665.4.peg.4050"/>
<comment type="caution">
    <text evidence="2">The sequence shown here is derived from an EMBL/GenBank/DDBJ whole genome shotgun (WGS) entry which is preliminary data.</text>
</comment>
<protein>
    <submittedName>
        <fullName evidence="2">Uncharacterized protein</fullName>
    </submittedName>
</protein>
<dbReference type="Proteomes" id="UP000033047">
    <property type="component" value="Unassembled WGS sequence"/>
</dbReference>
<accession>A0A0F5ITA3</accession>
<evidence type="ECO:0000313" key="2">
    <source>
        <dbReference type="EMBL" id="KKB48713.1"/>
    </source>
</evidence>
<dbReference type="RefSeq" id="WP_046147170.1">
    <property type="nucleotide sequence ID" value="NZ_KQ033913.1"/>
</dbReference>
<name>A0A0F5ITA3_9BACT</name>
<evidence type="ECO:0000313" key="3">
    <source>
        <dbReference type="Proteomes" id="UP000033047"/>
    </source>
</evidence>
<dbReference type="Pfam" id="PF19775">
    <property type="entry name" value="DUF6261"/>
    <property type="match status" value="1"/>
</dbReference>
<feature type="region of interest" description="Disordered" evidence="1">
    <location>
        <begin position="228"/>
        <end position="263"/>
    </location>
</feature>
<dbReference type="EMBL" id="AQHV01000021">
    <property type="protein sequence ID" value="KKB48713.1"/>
    <property type="molecule type" value="Genomic_DNA"/>
</dbReference>
<sequence length="263" mass="29481">MEISTISVGRMNNGAHYLYNVDFYSRIDADTAVKGKLTEVLPAYKQAIDNEDIALKISQKSLNSDKIDEYDRQRDTLFMAIKAVVNAQLSVADPDIHDAAVKVNQLIKDYKLNVRGQLDKETGLLINIIYDLENKYASEVHKLGLDLFLTQLKESNLNVRNYTDSRNKELLDKPDYKLAEARKATDAVYQEVVRQINAHAVLEGDALYKNLIALQNQEIVHYKQQVLKQSVPPSTGGPVRPTEPDTPTDPETPGGGGDRPEIE</sequence>
<dbReference type="STRING" id="927665.HMPREF1535_03942"/>
<gene>
    <name evidence="2" type="ORF">HMPREF1535_03942</name>
</gene>
<dbReference type="InterPro" id="IPR046228">
    <property type="entry name" value="DUF6261"/>
</dbReference>